<keyword evidence="2" id="KW-1185">Reference proteome</keyword>
<evidence type="ECO:0000313" key="1">
    <source>
        <dbReference type="EMBL" id="KAK7037075.1"/>
    </source>
</evidence>
<reference evidence="1 2" key="1">
    <citation type="journal article" date="2024" name="J Genomics">
        <title>Draft genome sequencing and assembly of Favolaschia claudopus CIRM-BRFM 2984 isolated from oak limbs.</title>
        <authorList>
            <person name="Navarro D."/>
            <person name="Drula E."/>
            <person name="Chaduli D."/>
            <person name="Cazenave R."/>
            <person name="Ahrendt S."/>
            <person name="Wang J."/>
            <person name="Lipzen A."/>
            <person name="Daum C."/>
            <person name="Barry K."/>
            <person name="Grigoriev I.V."/>
            <person name="Favel A."/>
            <person name="Rosso M.N."/>
            <person name="Martin F."/>
        </authorList>
    </citation>
    <scope>NUCLEOTIDE SEQUENCE [LARGE SCALE GENOMIC DNA]</scope>
    <source>
        <strain evidence="1 2">CIRM-BRFM 2984</strain>
    </source>
</reference>
<dbReference type="EMBL" id="JAWWNJ010000018">
    <property type="protein sequence ID" value="KAK7037075.1"/>
    <property type="molecule type" value="Genomic_DNA"/>
</dbReference>
<sequence length="73" mass="8219">MNEHHSIKTPPIASLQSELKKDMADEFGGYIWQFSPQRISQMLSPKRLMSTYIAGLITDGHKGPLHPTLDDLV</sequence>
<dbReference type="AlphaFoldDB" id="A0AAW0CDV2"/>
<evidence type="ECO:0000313" key="2">
    <source>
        <dbReference type="Proteomes" id="UP001362999"/>
    </source>
</evidence>
<dbReference type="Proteomes" id="UP001362999">
    <property type="component" value="Unassembled WGS sequence"/>
</dbReference>
<gene>
    <name evidence="1" type="ORF">R3P38DRAFT_3183148</name>
</gene>
<organism evidence="1 2">
    <name type="scientific">Favolaschia claudopus</name>
    <dbReference type="NCBI Taxonomy" id="2862362"/>
    <lineage>
        <taxon>Eukaryota</taxon>
        <taxon>Fungi</taxon>
        <taxon>Dikarya</taxon>
        <taxon>Basidiomycota</taxon>
        <taxon>Agaricomycotina</taxon>
        <taxon>Agaricomycetes</taxon>
        <taxon>Agaricomycetidae</taxon>
        <taxon>Agaricales</taxon>
        <taxon>Marasmiineae</taxon>
        <taxon>Mycenaceae</taxon>
        <taxon>Favolaschia</taxon>
    </lineage>
</organism>
<name>A0AAW0CDV2_9AGAR</name>
<proteinExistence type="predicted"/>
<protein>
    <submittedName>
        <fullName evidence="1">Uncharacterized protein</fullName>
    </submittedName>
</protein>
<comment type="caution">
    <text evidence="1">The sequence shown here is derived from an EMBL/GenBank/DDBJ whole genome shotgun (WGS) entry which is preliminary data.</text>
</comment>
<accession>A0AAW0CDV2</accession>